<name>A0A557RZH9_9GAMM</name>
<dbReference type="SUPFAM" id="SSF53474">
    <property type="entry name" value="alpha/beta-Hydrolases"/>
    <property type="match status" value="1"/>
</dbReference>
<gene>
    <name evidence="13" type="ORF">FHP88_16410</name>
</gene>
<dbReference type="Gene3D" id="3.40.50.1820">
    <property type="entry name" value="alpha/beta hydrolase"/>
    <property type="match status" value="1"/>
</dbReference>
<dbReference type="GO" id="GO:0008474">
    <property type="term" value="F:palmitoyl-(protein) hydrolase activity"/>
    <property type="evidence" value="ECO:0007669"/>
    <property type="project" value="UniProtKB-EC"/>
</dbReference>
<dbReference type="InterPro" id="IPR052382">
    <property type="entry name" value="ABHD10_acyl-thioesterase"/>
</dbReference>
<keyword evidence="14" id="KW-1185">Reference proteome</keyword>
<evidence type="ECO:0000256" key="9">
    <source>
        <dbReference type="ARBA" id="ARBA00046047"/>
    </source>
</evidence>
<comment type="catalytic activity">
    <reaction evidence="10">
        <text>S-hexadecanoyl-L-cysteinyl-[protein] + H2O = L-cysteinyl-[protein] + hexadecanoate + H(+)</text>
        <dbReference type="Rhea" id="RHEA:19233"/>
        <dbReference type="Rhea" id="RHEA-COMP:10131"/>
        <dbReference type="Rhea" id="RHEA-COMP:11032"/>
        <dbReference type="ChEBI" id="CHEBI:7896"/>
        <dbReference type="ChEBI" id="CHEBI:15377"/>
        <dbReference type="ChEBI" id="CHEBI:15378"/>
        <dbReference type="ChEBI" id="CHEBI:29950"/>
        <dbReference type="ChEBI" id="CHEBI:74151"/>
        <dbReference type="EC" id="3.1.2.22"/>
    </reaction>
    <physiologicalReaction direction="left-to-right" evidence="10">
        <dbReference type="Rhea" id="RHEA:19234"/>
    </physiologicalReaction>
</comment>
<dbReference type="GO" id="GO:0102390">
    <property type="term" value="F:mycophenolic acid acyl-glucuronide esterase activity"/>
    <property type="evidence" value="ECO:0007669"/>
    <property type="project" value="UniProtKB-EC"/>
</dbReference>
<dbReference type="PANTHER" id="PTHR16138">
    <property type="entry name" value="MYCOPHENOLIC ACID ACYL-GLUCURONIDE ESTERASE, MITOCHONDRIAL"/>
    <property type="match status" value="1"/>
</dbReference>
<evidence type="ECO:0000256" key="2">
    <source>
        <dbReference type="ARBA" id="ARBA00022801"/>
    </source>
</evidence>
<evidence type="ECO:0000256" key="7">
    <source>
        <dbReference type="ARBA" id="ARBA00042645"/>
    </source>
</evidence>
<evidence type="ECO:0000256" key="8">
    <source>
        <dbReference type="ARBA" id="ARBA00042704"/>
    </source>
</evidence>
<dbReference type="Pfam" id="PF12697">
    <property type="entry name" value="Abhydrolase_6"/>
    <property type="match status" value="1"/>
</dbReference>
<protein>
    <recommendedName>
        <fullName evidence="5">Palmitoyl-protein thioesterase ABHD10, mitochondrial</fullName>
        <ecNumber evidence="4">3.1.1.93</ecNumber>
        <ecNumber evidence="1">3.1.2.22</ecNumber>
    </recommendedName>
    <alternativeName>
        <fullName evidence="7">Acyl-protein thioesterase ABHD10</fullName>
    </alternativeName>
    <alternativeName>
        <fullName evidence="8">Alpha/beta hydrolase domain-containing protein 10</fullName>
    </alternativeName>
    <alternativeName>
        <fullName evidence="6">Mycophenolic acid acyl-glucuronide esterase, mitochondrial</fullName>
    </alternativeName>
</protein>
<evidence type="ECO:0000256" key="1">
    <source>
        <dbReference type="ARBA" id="ARBA00012423"/>
    </source>
</evidence>
<dbReference type="InterPro" id="IPR000073">
    <property type="entry name" value="AB_hydrolase_1"/>
</dbReference>
<dbReference type="EMBL" id="VMNH01000024">
    <property type="protein sequence ID" value="TVO70560.1"/>
    <property type="molecule type" value="Genomic_DNA"/>
</dbReference>
<feature type="domain" description="AB hydrolase-1" evidence="12">
    <location>
        <begin position="18"/>
        <end position="195"/>
    </location>
</feature>
<proteinExistence type="predicted"/>
<dbReference type="EC" id="3.1.1.93" evidence="4"/>
<evidence type="ECO:0000256" key="11">
    <source>
        <dbReference type="ARBA" id="ARBA00047972"/>
    </source>
</evidence>
<accession>A0A557RZH9</accession>
<evidence type="ECO:0000256" key="4">
    <source>
        <dbReference type="ARBA" id="ARBA00039132"/>
    </source>
</evidence>
<evidence type="ECO:0000256" key="10">
    <source>
        <dbReference type="ARBA" id="ARBA00047409"/>
    </source>
</evidence>
<comment type="catalytic activity">
    <reaction evidence="11">
        <text>mycophenolic acid O-acyl-beta-D-glucuronide + H2O = mycophenolate + D-glucuronate + H(+)</text>
        <dbReference type="Rhea" id="RHEA:34179"/>
        <dbReference type="ChEBI" id="CHEBI:15377"/>
        <dbReference type="ChEBI" id="CHEBI:15378"/>
        <dbReference type="ChEBI" id="CHEBI:58720"/>
        <dbReference type="ChEBI" id="CHEBI:62932"/>
        <dbReference type="ChEBI" id="CHEBI:66982"/>
        <dbReference type="EC" id="3.1.1.93"/>
    </reaction>
    <physiologicalReaction direction="left-to-right" evidence="11">
        <dbReference type="Rhea" id="RHEA:34180"/>
    </physiologicalReaction>
</comment>
<dbReference type="Proteomes" id="UP000316649">
    <property type="component" value="Unassembled WGS sequence"/>
</dbReference>
<dbReference type="OrthoDB" id="264572at2"/>
<evidence type="ECO:0000259" key="12">
    <source>
        <dbReference type="Pfam" id="PF12697"/>
    </source>
</evidence>
<organism evidence="13 14">
    <name type="scientific">Sedimenticola selenatireducens</name>
    <dbReference type="NCBI Taxonomy" id="191960"/>
    <lineage>
        <taxon>Bacteria</taxon>
        <taxon>Pseudomonadati</taxon>
        <taxon>Pseudomonadota</taxon>
        <taxon>Gammaproteobacteria</taxon>
        <taxon>Chromatiales</taxon>
        <taxon>Sedimenticolaceae</taxon>
        <taxon>Sedimenticola</taxon>
    </lineage>
</organism>
<evidence type="ECO:0000313" key="13">
    <source>
        <dbReference type="EMBL" id="TVO70560.1"/>
    </source>
</evidence>
<keyword evidence="3" id="KW-0809">Transit peptide</keyword>
<dbReference type="PANTHER" id="PTHR16138:SF7">
    <property type="entry name" value="PALMITOYL-PROTEIN THIOESTERASE ABHD10, MITOCHONDRIAL"/>
    <property type="match status" value="1"/>
</dbReference>
<evidence type="ECO:0000313" key="14">
    <source>
        <dbReference type="Proteomes" id="UP000316649"/>
    </source>
</evidence>
<evidence type="ECO:0000256" key="5">
    <source>
        <dbReference type="ARBA" id="ARBA00039314"/>
    </source>
</evidence>
<comment type="function">
    <text evidence="9">Acts as an acyl-protein thioesterase that hydrolyzes fatty acids from acylated residues in proteins. Regulates the mitochondrial S-depalmitoylation of the nucleophilic active site residue of peroxiredoxin-5/PRDX5, a key antioxidant protein, therefore modulating mitochondrial antioxidant ability. Also catalyzes the deglucuronidation of mycophenolic acid acyl-glucuronide, an active metabolite of the immunosuppressant drug mycophenolate.</text>
</comment>
<reference evidence="13 14" key="1">
    <citation type="submission" date="2019-07" db="EMBL/GenBank/DDBJ databases">
        <title>The pathways for chlorine oxyanion respiration interact through the shared metabolite chlorate.</title>
        <authorList>
            <person name="Barnum T.P."/>
            <person name="Cheng Y."/>
            <person name="Hill K.A."/>
            <person name="Lucas L.N."/>
            <person name="Carlson H.K."/>
            <person name="Coates J.D."/>
        </authorList>
    </citation>
    <scope>NUCLEOTIDE SEQUENCE [LARGE SCALE GENOMIC DNA]</scope>
    <source>
        <strain evidence="13 14">BK-1</strain>
    </source>
</reference>
<dbReference type="EC" id="3.1.2.22" evidence="1"/>
<dbReference type="GO" id="GO:0004553">
    <property type="term" value="F:hydrolase activity, hydrolyzing O-glycosyl compounds"/>
    <property type="evidence" value="ECO:0007669"/>
    <property type="project" value="TreeGrafter"/>
</dbReference>
<keyword evidence="2 13" id="KW-0378">Hydrolase</keyword>
<comment type="caution">
    <text evidence="13">The sequence shown here is derived from an EMBL/GenBank/DDBJ whole genome shotgun (WGS) entry which is preliminary data.</text>
</comment>
<sequence>MTGTKAVAIEQWCQTHHRAFVRFDYSGHGQSSGSFESGTIGEWLSDALAVLDELTEGPQILIGSSMGGWLSLLATIARPQRVHALMTLACATDFTQRLLMPMFSQEQKQQLIEGGSVLIPCDYDDKTPYPITQNLIEEGQQHMLLDGPIPIRCPVRLFHGMQDPDVPWDFSRKTCERLESHDATLTLIKQGDHRLSEPAHLQLILNSLSQL</sequence>
<dbReference type="AlphaFoldDB" id="A0A557RZH9"/>
<evidence type="ECO:0000256" key="3">
    <source>
        <dbReference type="ARBA" id="ARBA00022946"/>
    </source>
</evidence>
<dbReference type="InterPro" id="IPR029058">
    <property type="entry name" value="AB_hydrolase_fold"/>
</dbReference>
<evidence type="ECO:0000256" key="6">
    <source>
        <dbReference type="ARBA" id="ARBA00041520"/>
    </source>
</evidence>